<dbReference type="EMBL" id="JASJEX010000002">
    <property type="protein sequence ID" value="MDJ1129130.1"/>
    <property type="molecule type" value="Genomic_DNA"/>
</dbReference>
<reference evidence="2" key="1">
    <citation type="submission" date="2023-05" db="EMBL/GenBank/DDBJ databases">
        <title>[olsenella] sp. nov., isolated from a pig farm feces dump.</title>
        <authorList>
            <person name="Chang Y.-H."/>
        </authorList>
    </citation>
    <scope>NUCLEOTIDE SEQUENCE</scope>
    <source>
        <strain evidence="2">YH-ols2217</strain>
    </source>
</reference>
<comment type="caution">
    <text evidence="2">The sequence shown here is derived from an EMBL/GenBank/DDBJ whole genome shotgun (WGS) entry which is preliminary data.</text>
</comment>
<keyword evidence="1" id="KW-1133">Transmembrane helix</keyword>
<evidence type="ECO:0000256" key="1">
    <source>
        <dbReference type="SAM" id="Phobius"/>
    </source>
</evidence>
<keyword evidence="1" id="KW-0812">Transmembrane</keyword>
<dbReference type="RefSeq" id="WP_283713864.1">
    <property type="nucleotide sequence ID" value="NZ_JASJEW010000007.1"/>
</dbReference>
<keyword evidence="3" id="KW-1185">Reference proteome</keyword>
<evidence type="ECO:0000313" key="2">
    <source>
        <dbReference type="EMBL" id="MDJ1129130.1"/>
    </source>
</evidence>
<name>A0ABT6ZJA3_9ACTN</name>
<accession>A0ABT6ZJA3</accession>
<feature type="transmembrane region" description="Helical" evidence="1">
    <location>
        <begin position="12"/>
        <end position="34"/>
    </location>
</feature>
<sequence length="114" mass="12321">MRSRFLRERPHTGPWLALVVAVVAVSVTLVGLGISATASPDEQAAASVREAVLLAADRCQAVEGAYPPSVDYLVEHYELRVNEQDFRVGYEWFASNVPPTVSVRPRGTLVGAVS</sequence>
<protein>
    <submittedName>
        <fullName evidence="2">Uncharacterized protein</fullName>
    </submittedName>
</protein>
<evidence type="ECO:0000313" key="3">
    <source>
        <dbReference type="Proteomes" id="UP001431693"/>
    </source>
</evidence>
<keyword evidence="1" id="KW-0472">Membrane</keyword>
<organism evidence="2 3">
    <name type="scientific">Kribbibacterium absianum</name>
    <dbReference type="NCBI Taxonomy" id="3044210"/>
    <lineage>
        <taxon>Bacteria</taxon>
        <taxon>Bacillati</taxon>
        <taxon>Actinomycetota</taxon>
        <taxon>Coriobacteriia</taxon>
        <taxon>Coriobacteriales</taxon>
        <taxon>Kribbibacteriaceae</taxon>
        <taxon>Kribbibacterium</taxon>
    </lineage>
</organism>
<gene>
    <name evidence="2" type="ORF">QJ043_03400</name>
</gene>
<proteinExistence type="predicted"/>
<dbReference type="Proteomes" id="UP001431693">
    <property type="component" value="Unassembled WGS sequence"/>
</dbReference>